<dbReference type="InterPro" id="IPR014188">
    <property type="entry name" value="Acrylyl-CoA_reductase_AcuI"/>
</dbReference>
<dbReference type="PANTHER" id="PTHR43677">
    <property type="entry name" value="SHORT-CHAIN DEHYDROGENASE/REDUCTASE"/>
    <property type="match status" value="1"/>
</dbReference>
<dbReference type="InterPro" id="IPR011032">
    <property type="entry name" value="GroES-like_sf"/>
</dbReference>
<dbReference type="Pfam" id="PF08240">
    <property type="entry name" value="ADH_N"/>
    <property type="match status" value="1"/>
</dbReference>
<sequence>MDSFNAIVVERIQDQFACQIKQLRLDDLSAGEVTIRVAYSGINYKDAMACSPSGRVVRQYPMVPGIDLAGTVVASSDTRFREGDEVLVTSYELGTGHFGGFSAYARVPADWVVPLPQGLTHREAMILGTAGLTAALSIHRMEQNGLRPGQGPVLVRGATGGVGSSSVSMLAALGYEVEASTGKSADHAYLLELGATRVLTREELSPAESKPINKEYWAGVVDPVGGSALAHVLSRLKYGASVALSGLTGGADYAATVYPFILRGVNLLGIDSVYCPSAVRTVLWERMATELKPRLLEQTVYKEIGLDEVAEASRLVLEGKVRGRVLVRL</sequence>
<dbReference type="InterPro" id="IPR051397">
    <property type="entry name" value="Zn-ADH-like_protein"/>
</dbReference>
<name>A0A198ASG6_9BACL</name>
<dbReference type="SMART" id="SM00829">
    <property type="entry name" value="PKS_ER"/>
    <property type="match status" value="1"/>
</dbReference>
<dbReference type="NCBIfam" id="TIGR02823">
    <property type="entry name" value="oxido_YhdH"/>
    <property type="match status" value="1"/>
</dbReference>
<feature type="domain" description="Enoyl reductase (ER)" evidence="1">
    <location>
        <begin position="18"/>
        <end position="327"/>
    </location>
</feature>
<dbReference type="SUPFAM" id="SSF50129">
    <property type="entry name" value="GroES-like"/>
    <property type="match status" value="1"/>
</dbReference>
<comment type="caution">
    <text evidence="2">The sequence shown here is derived from an EMBL/GenBank/DDBJ whole genome shotgun (WGS) entry which is preliminary data.</text>
</comment>
<dbReference type="RefSeq" id="WP_068661601.1">
    <property type="nucleotide sequence ID" value="NZ_LYPB01000033.1"/>
</dbReference>
<evidence type="ECO:0000313" key="2">
    <source>
        <dbReference type="EMBL" id="OAS24237.1"/>
    </source>
</evidence>
<dbReference type="STRING" id="1850517.A8708_06560"/>
<dbReference type="AlphaFoldDB" id="A0A198ASG6"/>
<organism evidence="2 3">
    <name type="scientific">Paenibacillus oryzisoli</name>
    <dbReference type="NCBI Taxonomy" id="1850517"/>
    <lineage>
        <taxon>Bacteria</taxon>
        <taxon>Bacillati</taxon>
        <taxon>Bacillota</taxon>
        <taxon>Bacilli</taxon>
        <taxon>Bacillales</taxon>
        <taxon>Paenibacillaceae</taxon>
        <taxon>Paenibacillus</taxon>
    </lineage>
</organism>
<dbReference type="PANTHER" id="PTHR43677:SF1">
    <property type="entry name" value="ACRYLYL-COA REDUCTASE ACUI-RELATED"/>
    <property type="match status" value="1"/>
</dbReference>
<dbReference type="Gene3D" id="3.90.180.10">
    <property type="entry name" value="Medium-chain alcohol dehydrogenases, catalytic domain"/>
    <property type="match status" value="1"/>
</dbReference>
<dbReference type="SUPFAM" id="SSF51735">
    <property type="entry name" value="NAD(P)-binding Rossmann-fold domains"/>
    <property type="match status" value="1"/>
</dbReference>
<proteinExistence type="predicted"/>
<reference evidence="2 3" key="1">
    <citation type="submission" date="2016-05" db="EMBL/GenBank/DDBJ databases">
        <title>Paenibacillus sp. 1ZS3-15 nov., isolated from the rhizosphere soil.</title>
        <authorList>
            <person name="Zhang X.X."/>
            <person name="Zhang J."/>
        </authorList>
    </citation>
    <scope>NUCLEOTIDE SEQUENCE [LARGE SCALE GENOMIC DNA]</scope>
    <source>
        <strain evidence="2 3">1ZS3-15</strain>
    </source>
</reference>
<dbReference type="Pfam" id="PF00107">
    <property type="entry name" value="ADH_zinc_N"/>
    <property type="match status" value="1"/>
</dbReference>
<protein>
    <submittedName>
        <fullName evidence="2">Quinone oxidoreductase</fullName>
    </submittedName>
</protein>
<dbReference type="InterPro" id="IPR020843">
    <property type="entry name" value="ER"/>
</dbReference>
<evidence type="ECO:0000259" key="1">
    <source>
        <dbReference type="SMART" id="SM00829"/>
    </source>
</evidence>
<dbReference type="EMBL" id="LYPB01000033">
    <property type="protein sequence ID" value="OAS24237.1"/>
    <property type="molecule type" value="Genomic_DNA"/>
</dbReference>
<dbReference type="InterPro" id="IPR036291">
    <property type="entry name" value="NAD(P)-bd_dom_sf"/>
</dbReference>
<dbReference type="InterPro" id="IPR013149">
    <property type="entry name" value="ADH-like_C"/>
</dbReference>
<dbReference type="Proteomes" id="UP000078454">
    <property type="component" value="Unassembled WGS sequence"/>
</dbReference>
<dbReference type="OrthoDB" id="9782155at2"/>
<accession>A0A198ASG6</accession>
<dbReference type="Gene3D" id="3.40.50.720">
    <property type="entry name" value="NAD(P)-binding Rossmann-like Domain"/>
    <property type="match status" value="1"/>
</dbReference>
<gene>
    <name evidence="2" type="ORF">A8708_06560</name>
</gene>
<dbReference type="GO" id="GO:0043957">
    <property type="term" value="F:acryloyl-CoA reductase (NADPH) activity"/>
    <property type="evidence" value="ECO:0007669"/>
    <property type="project" value="TreeGrafter"/>
</dbReference>
<keyword evidence="3" id="KW-1185">Reference proteome</keyword>
<evidence type="ECO:0000313" key="3">
    <source>
        <dbReference type="Proteomes" id="UP000078454"/>
    </source>
</evidence>
<dbReference type="InterPro" id="IPR013154">
    <property type="entry name" value="ADH-like_N"/>
</dbReference>